<evidence type="ECO:0000259" key="5">
    <source>
        <dbReference type="PROSITE" id="PS50893"/>
    </source>
</evidence>
<dbReference type="Proteomes" id="UP000006001">
    <property type="component" value="Unassembled WGS sequence"/>
</dbReference>
<keyword evidence="2" id="KW-0547">Nucleotide-binding</keyword>
<dbReference type="Pfam" id="PF00005">
    <property type="entry name" value="ABC_tran"/>
    <property type="match status" value="1"/>
</dbReference>
<dbReference type="SUPFAM" id="SSF52540">
    <property type="entry name" value="P-loop containing nucleoside triphosphate hydrolases"/>
    <property type="match status" value="1"/>
</dbReference>
<proteinExistence type="predicted"/>
<dbReference type="PANTHER" id="PTHR42788:SF13">
    <property type="entry name" value="ALIPHATIC SULFONATES IMPORT ATP-BINDING PROTEIN SSUB"/>
    <property type="match status" value="1"/>
</dbReference>
<reference evidence="6" key="1">
    <citation type="submission" date="2009-10" db="EMBL/GenBank/DDBJ databases">
        <authorList>
            <person name="Weinstock G."/>
            <person name="Sodergren E."/>
            <person name="Clifton S."/>
            <person name="Fulton L."/>
            <person name="Fulton B."/>
            <person name="Courtney L."/>
            <person name="Fronick C."/>
            <person name="Harrison M."/>
            <person name="Strong C."/>
            <person name="Farmer C."/>
            <person name="Delahaunty K."/>
            <person name="Markovic C."/>
            <person name="Hall O."/>
            <person name="Minx P."/>
            <person name="Tomlinson C."/>
            <person name="Mitreva M."/>
            <person name="Nelson J."/>
            <person name="Hou S."/>
            <person name="Wollam A."/>
            <person name="Pepin K.H."/>
            <person name="Johnson M."/>
            <person name="Bhonagiri V."/>
            <person name="Nash W.E."/>
            <person name="Warren W."/>
            <person name="Chinwalla A."/>
            <person name="Mardis E.R."/>
            <person name="Wilson R.K."/>
        </authorList>
    </citation>
    <scope>NUCLEOTIDE SEQUENCE [LARGE SCALE GENOMIC DNA]</scope>
    <source>
        <strain evidence="6">ATCC 700122</strain>
    </source>
</reference>
<evidence type="ECO:0000256" key="4">
    <source>
        <dbReference type="SAM" id="MobiDB-lite"/>
    </source>
</evidence>
<evidence type="ECO:0000256" key="2">
    <source>
        <dbReference type="ARBA" id="ARBA00022741"/>
    </source>
</evidence>
<dbReference type="EMBL" id="ACUX02000004">
    <property type="protein sequence ID" value="EEZ61964.1"/>
    <property type="molecule type" value="Genomic_DNA"/>
</dbReference>
<evidence type="ECO:0000313" key="7">
    <source>
        <dbReference type="Proteomes" id="UP000006001"/>
    </source>
</evidence>
<protein>
    <submittedName>
        <fullName evidence="6">ABC transporter, ATP-binding protein</fullName>
    </submittedName>
</protein>
<dbReference type="AlphaFoldDB" id="D0WE26"/>
<comment type="caution">
    <text evidence="6">The sequence shown here is derived from an EMBL/GenBank/DDBJ whole genome shotgun (WGS) entry which is preliminary data.</text>
</comment>
<dbReference type="GO" id="GO:0005524">
    <property type="term" value="F:ATP binding"/>
    <property type="evidence" value="ECO:0007669"/>
    <property type="project" value="UniProtKB-KW"/>
</dbReference>
<accession>D0WE26</accession>
<dbReference type="STRING" id="649764.HMPREF0762_00050"/>
<dbReference type="GO" id="GO:0016887">
    <property type="term" value="F:ATP hydrolysis activity"/>
    <property type="evidence" value="ECO:0007669"/>
    <property type="project" value="InterPro"/>
</dbReference>
<keyword evidence="3 6" id="KW-0067">ATP-binding</keyword>
<sequence length="213" mass="23233">MSIEVSGACKSFGATRVLSDLNLTMQDGGIYCLMGPSGAGKTTFLRILLGLETLDSGTVTGLARGEASAMFQEDRLCESLTSIDNVALVLGRRTSRRSVKELLEELLPPECLDRPVTSLSGGQRRRVSLVRAVAYPGAAIIMDEPFTGLDAKTRRQTIEFVLAHRGRRTLLVSTHGEEDAALLGAQKLMLSDLQGRDRRPSDRVNVERSLRCR</sequence>
<dbReference type="InterPro" id="IPR050166">
    <property type="entry name" value="ABC_transporter_ATP-bind"/>
</dbReference>
<dbReference type="PANTHER" id="PTHR42788">
    <property type="entry name" value="TAURINE IMPORT ATP-BINDING PROTEIN-RELATED"/>
    <property type="match status" value="1"/>
</dbReference>
<evidence type="ECO:0000256" key="1">
    <source>
        <dbReference type="ARBA" id="ARBA00022448"/>
    </source>
</evidence>
<name>D0WE26_SLAES</name>
<evidence type="ECO:0000313" key="6">
    <source>
        <dbReference type="EMBL" id="EEZ61964.1"/>
    </source>
</evidence>
<dbReference type="InterPro" id="IPR017871">
    <property type="entry name" value="ABC_transporter-like_CS"/>
</dbReference>
<evidence type="ECO:0000256" key="3">
    <source>
        <dbReference type="ARBA" id="ARBA00022840"/>
    </source>
</evidence>
<dbReference type="GeneID" id="85006737"/>
<feature type="region of interest" description="Disordered" evidence="4">
    <location>
        <begin position="194"/>
        <end position="213"/>
    </location>
</feature>
<dbReference type="InterPro" id="IPR003593">
    <property type="entry name" value="AAA+_ATPase"/>
</dbReference>
<dbReference type="HOGENOM" id="CLU_000604_1_22_11"/>
<dbReference type="OrthoDB" id="6198786at2"/>
<gene>
    <name evidence="6" type="ORF">HMPREF0762_00050</name>
</gene>
<dbReference type="PROSITE" id="PS50893">
    <property type="entry name" value="ABC_TRANSPORTER_2"/>
    <property type="match status" value="1"/>
</dbReference>
<dbReference type="InterPro" id="IPR003439">
    <property type="entry name" value="ABC_transporter-like_ATP-bd"/>
</dbReference>
<dbReference type="SMART" id="SM00382">
    <property type="entry name" value="AAA"/>
    <property type="match status" value="1"/>
</dbReference>
<dbReference type="eggNOG" id="COG1116">
    <property type="taxonomic scope" value="Bacteria"/>
</dbReference>
<dbReference type="InterPro" id="IPR027417">
    <property type="entry name" value="P-loop_NTPase"/>
</dbReference>
<dbReference type="PROSITE" id="PS00211">
    <property type="entry name" value="ABC_TRANSPORTER_1"/>
    <property type="match status" value="1"/>
</dbReference>
<dbReference type="RefSeq" id="WP_006361297.1">
    <property type="nucleotide sequence ID" value="NZ_GG700630.1"/>
</dbReference>
<feature type="domain" description="ABC transporter" evidence="5">
    <location>
        <begin position="3"/>
        <end position="213"/>
    </location>
</feature>
<keyword evidence="1" id="KW-0813">Transport</keyword>
<organism evidence="6 7">
    <name type="scientific">Slackia exigua (strain ATCC 700122 / DSM 15923 / CIP 105133 / JCM 11022 / KCTC 5966 / S-7)</name>
    <dbReference type="NCBI Taxonomy" id="649764"/>
    <lineage>
        <taxon>Bacteria</taxon>
        <taxon>Bacillati</taxon>
        <taxon>Actinomycetota</taxon>
        <taxon>Coriobacteriia</taxon>
        <taxon>Eggerthellales</taxon>
        <taxon>Eggerthellaceae</taxon>
        <taxon>Slackia</taxon>
    </lineage>
</organism>
<keyword evidence="7" id="KW-1185">Reference proteome</keyword>
<dbReference type="Gene3D" id="3.40.50.300">
    <property type="entry name" value="P-loop containing nucleotide triphosphate hydrolases"/>
    <property type="match status" value="1"/>
</dbReference>